<accession>A0ABN9PJY1</accession>
<comment type="caution">
    <text evidence="1">The sequence shown here is derived from an EMBL/GenBank/DDBJ whole genome shotgun (WGS) entry which is preliminary data.</text>
</comment>
<dbReference type="EMBL" id="CAUYUJ010000904">
    <property type="protein sequence ID" value="CAK0793130.1"/>
    <property type="molecule type" value="Genomic_DNA"/>
</dbReference>
<protein>
    <submittedName>
        <fullName evidence="1">Uncharacterized protein</fullName>
    </submittedName>
</protein>
<evidence type="ECO:0000313" key="2">
    <source>
        <dbReference type="Proteomes" id="UP001189429"/>
    </source>
</evidence>
<sequence>TDNPFIRDDATDRDVRRAVIVDQPWGNISDDSDRDKVRLTQSLYNRDGAEEDLLGARYKPCCQQLEKRCEFSIDEQSGIHARYQPSITNAPPSSMANSENDIAAGPDLLAFAKLLANAFHAPGAATLHPPWATSMVDKSHRHIAPPTTYQQPDYVELQGGDDHAADLFDH</sequence>
<dbReference type="Proteomes" id="UP001189429">
    <property type="component" value="Unassembled WGS sequence"/>
</dbReference>
<evidence type="ECO:0000313" key="1">
    <source>
        <dbReference type="EMBL" id="CAK0793130.1"/>
    </source>
</evidence>
<reference evidence="1" key="1">
    <citation type="submission" date="2023-10" db="EMBL/GenBank/DDBJ databases">
        <authorList>
            <person name="Chen Y."/>
            <person name="Shah S."/>
            <person name="Dougan E. K."/>
            <person name="Thang M."/>
            <person name="Chan C."/>
        </authorList>
    </citation>
    <scope>NUCLEOTIDE SEQUENCE [LARGE SCALE GENOMIC DNA]</scope>
</reference>
<gene>
    <name evidence="1" type="ORF">PCOR1329_LOCUS3534</name>
</gene>
<proteinExistence type="predicted"/>
<organism evidence="1 2">
    <name type="scientific">Prorocentrum cordatum</name>
    <dbReference type="NCBI Taxonomy" id="2364126"/>
    <lineage>
        <taxon>Eukaryota</taxon>
        <taxon>Sar</taxon>
        <taxon>Alveolata</taxon>
        <taxon>Dinophyceae</taxon>
        <taxon>Prorocentrales</taxon>
        <taxon>Prorocentraceae</taxon>
        <taxon>Prorocentrum</taxon>
    </lineage>
</organism>
<keyword evidence="2" id="KW-1185">Reference proteome</keyword>
<feature type="non-terminal residue" evidence="1">
    <location>
        <position position="1"/>
    </location>
</feature>
<name>A0ABN9PJY1_9DINO</name>